<proteinExistence type="predicted"/>
<dbReference type="Ensembl" id="ENSXETT00000113653">
    <property type="protein sequence ID" value="ENSXETP00000108269"/>
    <property type="gene ID" value="ENSXETG00000046268"/>
</dbReference>
<evidence type="ECO:0000313" key="3">
    <source>
        <dbReference type="Ensembl" id="ENSXETP00000108269"/>
    </source>
</evidence>
<dbReference type="InterPro" id="IPR029090">
    <property type="entry name" value="DUF4659"/>
</dbReference>
<dbReference type="PANTHER" id="PTHR33663:SF3">
    <property type="entry name" value="COILED-COIL DOMAIN-CONTAINING PROTEIN 185"/>
    <property type="match status" value="1"/>
</dbReference>
<feature type="coiled-coil region" evidence="1">
    <location>
        <begin position="398"/>
        <end position="487"/>
    </location>
</feature>
<protein>
    <recommendedName>
        <fullName evidence="4">Coiled-coil domain containing 185</fullName>
    </recommendedName>
</protein>
<evidence type="ECO:0008006" key="4">
    <source>
        <dbReference type="Google" id="ProtNLM"/>
    </source>
</evidence>
<dbReference type="PANTHER" id="PTHR33663">
    <property type="entry name" value="COILED-COIL DOMAIN-CONTAINING PROTEIN 177"/>
    <property type="match status" value="1"/>
</dbReference>
<reference evidence="3" key="2">
    <citation type="submission" date="2021-03" db="UniProtKB">
        <authorList>
            <consortium name="Ensembl"/>
        </authorList>
    </citation>
    <scope>IDENTIFICATION</scope>
</reference>
<dbReference type="InParanoid" id="A0A803JK09"/>
<reference evidence="3" key="1">
    <citation type="journal article" date="2010" name="Science">
        <title>The genome of the Western clawed frog Xenopus tropicalis.</title>
        <authorList>
            <person name="Hellsten U."/>
            <person name="Harland R.M."/>
            <person name="Gilchrist M.J."/>
            <person name="Hendrix D."/>
            <person name="Jurka J."/>
            <person name="Kapitonov V."/>
            <person name="Ovcharenko I."/>
            <person name="Putnam N.H."/>
            <person name="Shu S."/>
            <person name="Taher L."/>
            <person name="Blitz I.L."/>
            <person name="Blumberg B."/>
            <person name="Dichmann D.S."/>
            <person name="Dubchak I."/>
            <person name="Amaya E."/>
            <person name="Detter J.C."/>
            <person name="Fletcher R."/>
            <person name="Gerhard D.S."/>
            <person name="Goodstein D."/>
            <person name="Graves T."/>
            <person name="Grigoriev I.V."/>
            <person name="Grimwood J."/>
            <person name="Kawashima T."/>
            <person name="Lindquist E."/>
            <person name="Lucas S.M."/>
            <person name="Mead P.E."/>
            <person name="Mitros T."/>
            <person name="Ogino H."/>
            <person name="Ohta Y."/>
            <person name="Poliakov A.V."/>
            <person name="Pollet N."/>
            <person name="Robert J."/>
            <person name="Salamov A."/>
            <person name="Sater A.K."/>
            <person name="Schmutz J."/>
            <person name="Terry A."/>
            <person name="Vize P.D."/>
            <person name="Warren W.C."/>
            <person name="Wells D."/>
            <person name="Wills A."/>
            <person name="Wilson R.K."/>
            <person name="Zimmerman L.B."/>
            <person name="Zorn A.M."/>
            <person name="Grainger R."/>
            <person name="Grammer T."/>
            <person name="Khokha M.K."/>
            <person name="Richardson P.M."/>
            <person name="Rokhsar D.S."/>
        </authorList>
    </citation>
    <scope>NUCLEOTIDE SEQUENCE [LARGE SCALE GENOMIC DNA]</scope>
    <source>
        <strain evidence="3">Nigerian</strain>
    </source>
</reference>
<accession>A0A803JK09</accession>
<dbReference type="GeneTree" id="ENSGT00940000164505"/>
<dbReference type="Pfam" id="PF15558">
    <property type="entry name" value="DUF4659"/>
    <property type="match status" value="2"/>
</dbReference>
<name>A0A803JK09_XENTR</name>
<keyword evidence="1" id="KW-0175">Coiled coil</keyword>
<evidence type="ECO:0000256" key="1">
    <source>
        <dbReference type="SAM" id="Coils"/>
    </source>
</evidence>
<dbReference type="AlphaFoldDB" id="A0A803JK09"/>
<sequence length="549" mass="63933">MERSGRRSPNLHLDLYNFQEGNDSRYVLTSPRSLEACARLAVRPVDLLPRSVGEVAEQHPGAGQGQLNHLWEEYEEERRSRLRLCKQLRAQIVQGDPRAGGPHGAKELEIQNDGALVKPRDWPTYKGGTGHPMIYSTQSNAGGTLPRERDFPAAPSSRRSMMGPTHPGPWRLRRSLSLGDLTAPELQVRQLARDVEREARVCVSQRDKKIAALMLAKYREEDLAQERKLRAQRAWRGLLAEEQRLKEALSKADWMNLQLGGVWRRRSRSSSDRRGDLTSEYWREKTGANVGSTSGIDNKIHLEEPTATHEEFNNPVFEQRMSQAFRFRLMKELQNKQNLQVKNQYERLRHSRLKEKVDIQAKAEEQCKRMQIKQKERKSQQLYGQLLVERSKELREKAAKEEELLLLAKLRVEQQEKEQMKYKAMLAKLTDQKIQQAKDSLDKSIQIRAERTREVNTMKEKVHQLLKQKVEEQDENYRKQMKYLIREKDWRCAQLLKEKEATVEQGKKTAMASFQMREKIREQTRSRTFDQMVLSYSHTSLSSEPLPGC</sequence>
<evidence type="ECO:0000256" key="2">
    <source>
        <dbReference type="SAM" id="MobiDB-lite"/>
    </source>
</evidence>
<organism evidence="3">
    <name type="scientific">Xenopus tropicalis</name>
    <name type="common">Western clawed frog</name>
    <name type="synonym">Silurana tropicalis</name>
    <dbReference type="NCBI Taxonomy" id="8364"/>
    <lineage>
        <taxon>Eukaryota</taxon>
        <taxon>Metazoa</taxon>
        <taxon>Chordata</taxon>
        <taxon>Craniata</taxon>
        <taxon>Vertebrata</taxon>
        <taxon>Euteleostomi</taxon>
        <taxon>Amphibia</taxon>
        <taxon>Batrachia</taxon>
        <taxon>Anura</taxon>
        <taxon>Pipoidea</taxon>
        <taxon>Pipidae</taxon>
        <taxon>Xenopodinae</taxon>
        <taxon>Xenopus</taxon>
        <taxon>Silurana</taxon>
    </lineage>
</organism>
<feature type="region of interest" description="Disordered" evidence="2">
    <location>
        <begin position="137"/>
        <end position="170"/>
    </location>
</feature>